<dbReference type="Proteomes" id="UP000533598">
    <property type="component" value="Unassembled WGS sequence"/>
</dbReference>
<dbReference type="InterPro" id="IPR003658">
    <property type="entry name" value="Anti-sigma_ant"/>
</dbReference>
<comment type="caution">
    <text evidence="4">The sequence shown here is derived from an EMBL/GenBank/DDBJ whole genome shotgun (WGS) entry which is preliminary data.</text>
</comment>
<dbReference type="PROSITE" id="PS50801">
    <property type="entry name" value="STAS"/>
    <property type="match status" value="1"/>
</dbReference>
<dbReference type="Pfam" id="PF01740">
    <property type="entry name" value="STAS"/>
    <property type="match status" value="1"/>
</dbReference>
<dbReference type="GO" id="GO:0043856">
    <property type="term" value="F:anti-sigma factor antagonist activity"/>
    <property type="evidence" value="ECO:0007669"/>
    <property type="project" value="InterPro"/>
</dbReference>
<protein>
    <recommendedName>
        <fullName evidence="2">Anti-sigma factor antagonist</fullName>
    </recommendedName>
</protein>
<dbReference type="AlphaFoldDB" id="A0A7W7CKV9"/>
<feature type="domain" description="STAS" evidence="3">
    <location>
        <begin position="20"/>
        <end position="127"/>
    </location>
</feature>
<evidence type="ECO:0000313" key="4">
    <source>
        <dbReference type="EMBL" id="MBB4681648.1"/>
    </source>
</evidence>
<dbReference type="RefSeq" id="WP_185008378.1">
    <property type="nucleotide sequence ID" value="NZ_BAAAUI010000014.1"/>
</dbReference>
<dbReference type="InterPro" id="IPR002645">
    <property type="entry name" value="STAS_dom"/>
</dbReference>
<proteinExistence type="inferred from homology"/>
<dbReference type="InterPro" id="IPR036513">
    <property type="entry name" value="STAS_dom_sf"/>
</dbReference>
<dbReference type="CDD" id="cd07043">
    <property type="entry name" value="STAS_anti-anti-sigma_factors"/>
    <property type="match status" value="1"/>
</dbReference>
<evidence type="ECO:0000256" key="1">
    <source>
        <dbReference type="ARBA" id="ARBA00009013"/>
    </source>
</evidence>
<dbReference type="PANTHER" id="PTHR33495:SF2">
    <property type="entry name" value="ANTI-SIGMA FACTOR ANTAGONIST TM_1081-RELATED"/>
    <property type="match status" value="1"/>
</dbReference>
<keyword evidence="5" id="KW-1185">Reference proteome</keyword>
<sequence length="127" mass="13299">MTEHSQDLLPVGLPGSELAEATAAHRPGGIVVITVVGELDMSSTPAFQELLGAEVDANCRRLVLDLSGVSFLGSSGLAALVEARQVVHRQDAELRLVCVTHAVTRPLHATGLGEVFEIHQTLDGALA</sequence>
<organism evidence="4 5">
    <name type="scientific">Crossiella cryophila</name>
    <dbReference type="NCBI Taxonomy" id="43355"/>
    <lineage>
        <taxon>Bacteria</taxon>
        <taxon>Bacillati</taxon>
        <taxon>Actinomycetota</taxon>
        <taxon>Actinomycetes</taxon>
        <taxon>Pseudonocardiales</taxon>
        <taxon>Pseudonocardiaceae</taxon>
        <taxon>Crossiella</taxon>
    </lineage>
</organism>
<accession>A0A7W7CKV9</accession>
<evidence type="ECO:0000256" key="2">
    <source>
        <dbReference type="RuleBase" id="RU003749"/>
    </source>
</evidence>
<dbReference type="Gene3D" id="3.30.750.24">
    <property type="entry name" value="STAS domain"/>
    <property type="match status" value="1"/>
</dbReference>
<dbReference type="NCBIfam" id="TIGR00377">
    <property type="entry name" value="ant_ant_sig"/>
    <property type="match status" value="1"/>
</dbReference>
<reference evidence="4 5" key="1">
    <citation type="submission" date="2020-08" db="EMBL/GenBank/DDBJ databases">
        <title>Sequencing the genomes of 1000 actinobacteria strains.</title>
        <authorList>
            <person name="Klenk H.-P."/>
        </authorList>
    </citation>
    <scope>NUCLEOTIDE SEQUENCE [LARGE SCALE GENOMIC DNA]</scope>
    <source>
        <strain evidence="4 5">DSM 44230</strain>
    </source>
</reference>
<dbReference type="SUPFAM" id="SSF52091">
    <property type="entry name" value="SpoIIaa-like"/>
    <property type="match status" value="1"/>
</dbReference>
<evidence type="ECO:0000313" key="5">
    <source>
        <dbReference type="Proteomes" id="UP000533598"/>
    </source>
</evidence>
<gene>
    <name evidence="4" type="ORF">HNR67_007766</name>
</gene>
<evidence type="ECO:0000259" key="3">
    <source>
        <dbReference type="PROSITE" id="PS50801"/>
    </source>
</evidence>
<dbReference type="EMBL" id="JACHMH010000001">
    <property type="protein sequence ID" value="MBB4681648.1"/>
    <property type="molecule type" value="Genomic_DNA"/>
</dbReference>
<comment type="similarity">
    <text evidence="1 2">Belongs to the anti-sigma-factor antagonist family.</text>
</comment>
<dbReference type="PANTHER" id="PTHR33495">
    <property type="entry name" value="ANTI-SIGMA FACTOR ANTAGONIST TM_1081-RELATED-RELATED"/>
    <property type="match status" value="1"/>
</dbReference>
<name>A0A7W7CKV9_9PSEU</name>